<proteinExistence type="inferred from homology"/>
<dbReference type="Gene3D" id="3.40.50.720">
    <property type="entry name" value="NAD(P)-binding Rossmann-like Domain"/>
    <property type="match status" value="1"/>
</dbReference>
<evidence type="ECO:0000256" key="2">
    <source>
        <dbReference type="ARBA" id="ARBA00006464"/>
    </source>
</evidence>
<evidence type="ECO:0000256" key="5">
    <source>
        <dbReference type="ARBA" id="ARBA00022989"/>
    </source>
</evidence>
<dbReference type="InterPro" id="IPR036291">
    <property type="entry name" value="NAD(P)-bd_dom_sf"/>
</dbReference>
<dbReference type="STRING" id="360412.LARV_02989"/>
<keyword evidence="4 7" id="KW-0812">Transmembrane</keyword>
<feature type="transmembrane region" description="Helical" evidence="7">
    <location>
        <begin position="7"/>
        <end position="29"/>
    </location>
</feature>
<keyword evidence="3 9" id="KW-0808">Transferase</keyword>
<evidence type="ECO:0000259" key="8">
    <source>
        <dbReference type="Pfam" id="PF02397"/>
    </source>
</evidence>
<keyword evidence="10" id="KW-1185">Reference proteome</keyword>
<dbReference type="AlphaFoldDB" id="A0A0S7BBV6"/>
<keyword evidence="5 7" id="KW-1133">Transmembrane helix</keyword>
<dbReference type="InterPro" id="IPR017475">
    <property type="entry name" value="EPS_sugar_tfrase"/>
</dbReference>
<dbReference type="PANTHER" id="PTHR30576:SF0">
    <property type="entry name" value="UNDECAPRENYL-PHOSPHATE N-ACETYLGALACTOSAMINYL 1-PHOSPHATE TRANSFERASE-RELATED"/>
    <property type="match status" value="1"/>
</dbReference>
<feature type="transmembrane region" description="Helical" evidence="7">
    <location>
        <begin position="111"/>
        <end position="130"/>
    </location>
</feature>
<evidence type="ECO:0000313" key="9">
    <source>
        <dbReference type="EMBL" id="GAP15207.1"/>
    </source>
</evidence>
<evidence type="ECO:0000256" key="6">
    <source>
        <dbReference type="ARBA" id="ARBA00023136"/>
    </source>
</evidence>
<evidence type="ECO:0000313" key="10">
    <source>
        <dbReference type="Proteomes" id="UP000055060"/>
    </source>
</evidence>
<gene>
    <name evidence="9" type="ORF">LARV_02989</name>
</gene>
<dbReference type="SUPFAM" id="SSF51735">
    <property type="entry name" value="NAD(P)-binding Rossmann-fold domains"/>
    <property type="match status" value="1"/>
</dbReference>
<accession>A0A0S7BBV6</accession>
<dbReference type="GO" id="GO:0016780">
    <property type="term" value="F:phosphotransferase activity, for other substituted phosphate groups"/>
    <property type="evidence" value="ECO:0007669"/>
    <property type="project" value="TreeGrafter"/>
</dbReference>
<keyword evidence="6 7" id="KW-0472">Membrane</keyword>
<feature type="transmembrane region" description="Helical" evidence="7">
    <location>
        <begin position="49"/>
        <end position="66"/>
    </location>
</feature>
<dbReference type="InterPro" id="IPR003362">
    <property type="entry name" value="Bact_transf"/>
</dbReference>
<feature type="domain" description="Bacterial sugar transferase" evidence="8">
    <location>
        <begin position="272"/>
        <end position="456"/>
    </location>
</feature>
<evidence type="ECO:0000256" key="1">
    <source>
        <dbReference type="ARBA" id="ARBA00004141"/>
    </source>
</evidence>
<comment type="subcellular location">
    <subcellularLocation>
        <location evidence="1">Membrane</location>
        <topology evidence="1">Multi-pass membrane protein</topology>
    </subcellularLocation>
</comment>
<feature type="transmembrane region" description="Helical" evidence="7">
    <location>
        <begin position="277"/>
        <end position="300"/>
    </location>
</feature>
<evidence type="ECO:0000256" key="4">
    <source>
        <dbReference type="ARBA" id="ARBA00022692"/>
    </source>
</evidence>
<dbReference type="Pfam" id="PF02397">
    <property type="entry name" value="Bac_transf"/>
    <property type="match status" value="1"/>
</dbReference>
<organism evidence="9">
    <name type="scientific">Longilinea arvoryzae</name>
    <dbReference type="NCBI Taxonomy" id="360412"/>
    <lineage>
        <taxon>Bacteria</taxon>
        <taxon>Bacillati</taxon>
        <taxon>Chloroflexota</taxon>
        <taxon>Anaerolineae</taxon>
        <taxon>Anaerolineales</taxon>
        <taxon>Anaerolineaceae</taxon>
        <taxon>Longilinea</taxon>
    </lineage>
</organism>
<reference evidence="9" key="1">
    <citation type="submission" date="2015-07" db="EMBL/GenBank/DDBJ databases">
        <title>Draft Genome Sequences of Anaerolinea thermolimosa IMO-1, Bellilinea caldifistulae GOMI-1, Leptolinea tardivitalis YMTK-2, Levilinea saccharolytica KIBI-1,Longilinea arvoryzae KOME-1, Previously Described as Members of the Anaerolineaceae (Chloroflexi).</title>
        <authorList>
            <person name="Sekiguchi Y."/>
            <person name="Ohashi A."/>
            <person name="Matsuura N."/>
            <person name="Tourlousse M.D."/>
        </authorList>
    </citation>
    <scope>NUCLEOTIDE SEQUENCE [LARGE SCALE GENOMIC DNA]</scope>
    <source>
        <strain evidence="9">KOME-1</strain>
    </source>
</reference>
<dbReference type="Pfam" id="PF13727">
    <property type="entry name" value="CoA_binding_3"/>
    <property type="match status" value="1"/>
</dbReference>
<dbReference type="NCBIfam" id="TIGR03025">
    <property type="entry name" value="EPS_sugtrans"/>
    <property type="match status" value="1"/>
</dbReference>
<feature type="transmembrane region" description="Helical" evidence="7">
    <location>
        <begin position="78"/>
        <end position="99"/>
    </location>
</feature>
<evidence type="ECO:0000256" key="7">
    <source>
        <dbReference type="SAM" id="Phobius"/>
    </source>
</evidence>
<dbReference type="Proteomes" id="UP000055060">
    <property type="component" value="Unassembled WGS sequence"/>
</dbReference>
<dbReference type="EMBL" id="DF967972">
    <property type="protein sequence ID" value="GAP15207.1"/>
    <property type="molecule type" value="Genomic_DNA"/>
</dbReference>
<evidence type="ECO:0000256" key="3">
    <source>
        <dbReference type="ARBA" id="ARBA00022679"/>
    </source>
</evidence>
<dbReference type="PANTHER" id="PTHR30576">
    <property type="entry name" value="COLANIC BIOSYNTHESIS UDP-GLUCOSE LIPID CARRIER TRANSFERASE"/>
    <property type="match status" value="1"/>
</dbReference>
<dbReference type="GO" id="GO:0016020">
    <property type="term" value="C:membrane"/>
    <property type="evidence" value="ECO:0007669"/>
    <property type="project" value="UniProtKB-SubCell"/>
</dbReference>
<comment type="similarity">
    <text evidence="2">Belongs to the bacterial sugar transferase family.</text>
</comment>
<sequence>MRATDKRVLLFIGDLLVTLIALLIALYFWAQGDAWLKFSWKFLNERVPTWFILLPAFWLILLIELYDMRRANSRRETLRGIALAAGIGMAIYLLIFFIAKDPLPRRGVAGFVLAASLFTLGWRSLYINIFTAPQFMRRVLIVGAGRAGSTLVEQIHQIWPPPFFVVGFIDDDPSKIGEDVEKVKVIGGGSDLLEIIDRECISDLIFAISGEMNSTMFNALLEARERGIEVSTFGSVYEELLGRVPIALLQSDWILRSFVDQAHANAFFDLAKRLIDILGGLIGTAGMLLILPFVALATLIDSGFPLFYTQERLGMYGKPFKIYKFRTMVQNAEKDGHARPAVENDERVTNVGRFLRRSHLDELPQFFFNVLKGDMSLVGPRSERPELIEKFQLDIPFYRARLFVKPGLTGWAQVNFGYAWDVPTNTIKQEYDLYYIKHRTLLLDILILIRTVSTVIGLKGQ</sequence>
<protein>
    <submittedName>
        <fullName evidence="9">Exopolysaccharide biosynthesis polyprenyl glycosylphosphotransferase</fullName>
    </submittedName>
</protein>
<name>A0A0S7BBV6_9CHLR</name>